<dbReference type="Proteomes" id="UP000663722">
    <property type="component" value="Chromosome"/>
</dbReference>
<name>A0A975BVY8_9BACT</name>
<sequence length="37" mass="4278">MLKDRSEFSALKRISLAAGELIPRRQDIYKSEKGNKK</sequence>
<protein>
    <submittedName>
        <fullName evidence="1">Uncharacterized protein</fullName>
    </submittedName>
</protein>
<evidence type="ECO:0000313" key="2">
    <source>
        <dbReference type="Proteomes" id="UP000663722"/>
    </source>
</evidence>
<dbReference type="KEGG" id="dmm:dnm_087350"/>
<proteinExistence type="predicted"/>
<keyword evidence="2" id="KW-1185">Reference proteome</keyword>
<gene>
    <name evidence="1" type="ORF">dnm_087350</name>
</gene>
<dbReference type="AlphaFoldDB" id="A0A975BVY8"/>
<reference evidence="1" key="1">
    <citation type="journal article" date="2021" name="Microb. Physiol.">
        <title>Proteogenomic Insights into the Physiology of Marine, Sulfate-Reducing, Filamentous Desulfonema limicola and Desulfonema magnum.</title>
        <authorList>
            <person name="Schnaars V."/>
            <person name="Wohlbrand L."/>
            <person name="Scheve S."/>
            <person name="Hinrichs C."/>
            <person name="Reinhardt R."/>
            <person name="Rabus R."/>
        </authorList>
    </citation>
    <scope>NUCLEOTIDE SEQUENCE</scope>
    <source>
        <strain evidence="1">4be13</strain>
    </source>
</reference>
<dbReference type="EMBL" id="CP061800">
    <property type="protein sequence ID" value="QTA92648.1"/>
    <property type="molecule type" value="Genomic_DNA"/>
</dbReference>
<accession>A0A975BVY8</accession>
<evidence type="ECO:0000313" key="1">
    <source>
        <dbReference type="EMBL" id="QTA92648.1"/>
    </source>
</evidence>
<organism evidence="1 2">
    <name type="scientific">Desulfonema magnum</name>
    <dbReference type="NCBI Taxonomy" id="45655"/>
    <lineage>
        <taxon>Bacteria</taxon>
        <taxon>Pseudomonadati</taxon>
        <taxon>Thermodesulfobacteriota</taxon>
        <taxon>Desulfobacteria</taxon>
        <taxon>Desulfobacterales</taxon>
        <taxon>Desulfococcaceae</taxon>
        <taxon>Desulfonema</taxon>
    </lineage>
</organism>